<dbReference type="CDD" id="cd07377">
    <property type="entry name" value="WHTH_GntR"/>
    <property type="match status" value="1"/>
</dbReference>
<reference evidence="6 7" key="1">
    <citation type="submission" date="2013-02" db="EMBL/GenBank/DDBJ databases">
        <authorList>
            <person name="Genoscope - CEA"/>
        </authorList>
    </citation>
    <scope>NUCLEOTIDE SEQUENCE [LARGE SCALE GENOMIC DNA]</scope>
    <source>
        <strain evidence="6 7">STM 2683</strain>
    </source>
</reference>
<dbReference type="AlphaFoldDB" id="M5EQE4"/>
<sequence>MNIIETLDANGGDAEGSEAVSLHQRILSDISEKILSGAWAPGHRIPFEHELTAEYKCSRMTVNKALSQLAKAGLIERRRRSGSFVRRPQSQAAVLEIHDIRIEVEALGLAYHYERLERLKRRSSAEDRMLLELAASGPVLALEGLHFAGQRPFAHEQRLINLAAVAEAGEEEFLDIAAGPWLIGRVPWSEAEHRIRAIAADDHIADALDIEAGAPCLVVERRTWSAEHPVTHVRFIYPAESHTLVARFTPSQG</sequence>
<dbReference type="Gene3D" id="3.40.1410.10">
    <property type="entry name" value="Chorismate lyase-like"/>
    <property type="match status" value="1"/>
</dbReference>
<gene>
    <name evidence="6" type="ORF">MESS2_300041</name>
</gene>
<dbReference type="SUPFAM" id="SSF46785">
    <property type="entry name" value="Winged helix' DNA-binding domain"/>
    <property type="match status" value="1"/>
</dbReference>
<dbReference type="NCBIfam" id="TIGR02018">
    <property type="entry name" value="his_ut_repres"/>
    <property type="match status" value="1"/>
</dbReference>
<evidence type="ECO:0000259" key="5">
    <source>
        <dbReference type="PROSITE" id="PS50949"/>
    </source>
</evidence>
<feature type="domain" description="HTH gntR-type" evidence="5">
    <location>
        <begin position="20"/>
        <end position="88"/>
    </location>
</feature>
<dbReference type="Pfam" id="PF00392">
    <property type="entry name" value="GntR"/>
    <property type="match status" value="1"/>
</dbReference>
<dbReference type="InterPro" id="IPR010248">
    <property type="entry name" value="His_ut_repres"/>
</dbReference>
<dbReference type="RefSeq" id="WP_008875256.1">
    <property type="nucleotide sequence ID" value="NZ_CAUM01000096.1"/>
</dbReference>
<dbReference type="SMART" id="SM00345">
    <property type="entry name" value="HTH_GNTR"/>
    <property type="match status" value="1"/>
</dbReference>
<dbReference type="InterPro" id="IPR000524">
    <property type="entry name" value="Tscrpt_reg_HTH_GntR"/>
</dbReference>
<name>M5EQE4_9HYPH</name>
<keyword evidence="3" id="KW-0804">Transcription</keyword>
<evidence type="ECO:0000256" key="2">
    <source>
        <dbReference type="ARBA" id="ARBA00023125"/>
    </source>
</evidence>
<dbReference type="GO" id="GO:0003677">
    <property type="term" value="F:DNA binding"/>
    <property type="evidence" value="ECO:0007669"/>
    <property type="project" value="UniProtKB-UniRule"/>
</dbReference>
<dbReference type="Pfam" id="PF07702">
    <property type="entry name" value="UTRA"/>
    <property type="match status" value="1"/>
</dbReference>
<dbReference type="SMART" id="SM00866">
    <property type="entry name" value="UTRA"/>
    <property type="match status" value="1"/>
</dbReference>
<accession>M5EQE4</accession>
<dbReference type="InterPro" id="IPR028978">
    <property type="entry name" value="Chorismate_lyase_/UTRA_dom_sf"/>
</dbReference>
<dbReference type="GO" id="GO:0003700">
    <property type="term" value="F:DNA-binding transcription factor activity"/>
    <property type="evidence" value="ECO:0007669"/>
    <property type="project" value="UniProtKB-UniRule"/>
</dbReference>
<evidence type="ECO:0000256" key="1">
    <source>
        <dbReference type="ARBA" id="ARBA00023015"/>
    </source>
</evidence>
<dbReference type="PANTHER" id="PTHR44846:SF16">
    <property type="entry name" value="TRANSCRIPTIONAL REGULATOR PHNF-RELATED"/>
    <property type="match status" value="1"/>
</dbReference>
<evidence type="ECO:0000256" key="3">
    <source>
        <dbReference type="ARBA" id="ARBA00023163"/>
    </source>
</evidence>
<organism evidence="6 7">
    <name type="scientific">Mesorhizobium metallidurans STM 2683</name>
    <dbReference type="NCBI Taxonomy" id="1297569"/>
    <lineage>
        <taxon>Bacteria</taxon>
        <taxon>Pseudomonadati</taxon>
        <taxon>Pseudomonadota</taxon>
        <taxon>Alphaproteobacteria</taxon>
        <taxon>Hyphomicrobiales</taxon>
        <taxon>Phyllobacteriaceae</taxon>
        <taxon>Mesorhizobium</taxon>
    </lineage>
</organism>
<dbReference type="InterPro" id="IPR036390">
    <property type="entry name" value="WH_DNA-bd_sf"/>
</dbReference>
<dbReference type="PANTHER" id="PTHR44846">
    <property type="entry name" value="MANNOSYL-D-GLYCERATE TRANSPORT/METABOLISM SYSTEM REPRESSOR MNGR-RELATED"/>
    <property type="match status" value="1"/>
</dbReference>
<dbReference type="FunFam" id="1.10.10.10:FF:000079">
    <property type="entry name" value="GntR family transcriptional regulator"/>
    <property type="match status" value="1"/>
</dbReference>
<dbReference type="GO" id="GO:0045892">
    <property type="term" value="P:negative regulation of DNA-templated transcription"/>
    <property type="evidence" value="ECO:0007669"/>
    <property type="project" value="UniProtKB-UniRule"/>
</dbReference>
<dbReference type="InterPro" id="IPR036388">
    <property type="entry name" value="WH-like_DNA-bd_sf"/>
</dbReference>
<evidence type="ECO:0000256" key="4">
    <source>
        <dbReference type="NCBIfam" id="TIGR02018"/>
    </source>
</evidence>
<evidence type="ECO:0000313" key="6">
    <source>
        <dbReference type="EMBL" id="CCV06323.1"/>
    </source>
</evidence>
<proteinExistence type="predicted"/>
<keyword evidence="2" id="KW-0238">DNA-binding</keyword>
<evidence type="ECO:0000313" key="7">
    <source>
        <dbReference type="Proteomes" id="UP000012062"/>
    </source>
</evidence>
<dbReference type="InterPro" id="IPR050679">
    <property type="entry name" value="Bact_HTH_transcr_reg"/>
</dbReference>
<dbReference type="Gene3D" id="1.10.10.10">
    <property type="entry name" value="Winged helix-like DNA-binding domain superfamily/Winged helix DNA-binding domain"/>
    <property type="match status" value="1"/>
</dbReference>
<dbReference type="OrthoDB" id="9808698at2"/>
<dbReference type="PROSITE" id="PS50949">
    <property type="entry name" value="HTH_GNTR"/>
    <property type="match status" value="1"/>
</dbReference>
<dbReference type="GO" id="GO:0006547">
    <property type="term" value="P:L-histidine metabolic process"/>
    <property type="evidence" value="ECO:0007669"/>
    <property type="project" value="UniProtKB-UniRule"/>
</dbReference>
<comment type="caution">
    <text evidence="6">The sequence shown here is derived from an EMBL/GenBank/DDBJ whole genome shotgun (WGS) entry which is preliminary data.</text>
</comment>
<dbReference type="PRINTS" id="PR00035">
    <property type="entry name" value="HTHGNTR"/>
</dbReference>
<keyword evidence="7" id="KW-1185">Reference proteome</keyword>
<protein>
    <recommendedName>
        <fullName evidence="4">Histidine utilization repressor</fullName>
    </recommendedName>
</protein>
<dbReference type="SUPFAM" id="SSF64288">
    <property type="entry name" value="Chorismate lyase-like"/>
    <property type="match status" value="1"/>
</dbReference>
<dbReference type="InterPro" id="IPR011663">
    <property type="entry name" value="UTRA"/>
</dbReference>
<keyword evidence="1" id="KW-0805">Transcription regulation</keyword>
<dbReference type="Proteomes" id="UP000012062">
    <property type="component" value="Unassembled WGS sequence"/>
</dbReference>
<dbReference type="EMBL" id="CAUM01000096">
    <property type="protein sequence ID" value="CCV06323.1"/>
    <property type="molecule type" value="Genomic_DNA"/>
</dbReference>
<dbReference type="STRING" id="1297569.MESS2_300041"/>
<dbReference type="eggNOG" id="COG2188">
    <property type="taxonomic scope" value="Bacteria"/>
</dbReference>